<evidence type="ECO:0000256" key="1">
    <source>
        <dbReference type="SAM" id="Coils"/>
    </source>
</evidence>
<name>A0AAN8NCJ6_9PEZI</name>
<dbReference type="Proteomes" id="UP001307849">
    <property type="component" value="Unassembled WGS sequence"/>
</dbReference>
<keyword evidence="4" id="KW-1185">Reference proteome</keyword>
<evidence type="ECO:0000313" key="4">
    <source>
        <dbReference type="Proteomes" id="UP001307849"/>
    </source>
</evidence>
<gene>
    <name evidence="3" type="ORF">TWF506_008035</name>
</gene>
<keyword evidence="1" id="KW-0175">Coiled coil</keyword>
<protein>
    <submittedName>
        <fullName evidence="3">Uncharacterized protein</fullName>
    </submittedName>
</protein>
<sequence>MGKQADERRRQEVAEMRRLLTDLANGYTMPLRSGEGWRHGYAVQESRVLTQKLCHFVGHPALILRQTLWTVPVKERQEIISLLKEGKIGVEGGSCVIESASPEVSVETMPPTGLPRQATPELRTPETRLSSVEREIRSLEQLFQSIEPDFQRDESGEGSETKELEDLRRRIKILEEERDMARTNEGLLRKQNLILEGKLAGMETAMVIITGNLNGGNLNGT</sequence>
<evidence type="ECO:0000313" key="3">
    <source>
        <dbReference type="EMBL" id="KAK6513598.1"/>
    </source>
</evidence>
<organism evidence="3 4">
    <name type="scientific">Arthrobotrys conoides</name>
    <dbReference type="NCBI Taxonomy" id="74498"/>
    <lineage>
        <taxon>Eukaryota</taxon>
        <taxon>Fungi</taxon>
        <taxon>Dikarya</taxon>
        <taxon>Ascomycota</taxon>
        <taxon>Pezizomycotina</taxon>
        <taxon>Orbiliomycetes</taxon>
        <taxon>Orbiliales</taxon>
        <taxon>Orbiliaceae</taxon>
        <taxon>Arthrobotrys</taxon>
    </lineage>
</organism>
<dbReference type="AlphaFoldDB" id="A0AAN8NCJ6"/>
<feature type="coiled-coil region" evidence="1">
    <location>
        <begin position="157"/>
        <end position="184"/>
    </location>
</feature>
<comment type="caution">
    <text evidence="3">The sequence shown here is derived from an EMBL/GenBank/DDBJ whole genome shotgun (WGS) entry which is preliminary data.</text>
</comment>
<reference evidence="3 4" key="1">
    <citation type="submission" date="2019-10" db="EMBL/GenBank/DDBJ databases">
        <authorList>
            <person name="Palmer J.M."/>
        </authorList>
    </citation>
    <scope>NUCLEOTIDE SEQUENCE [LARGE SCALE GENOMIC DNA]</scope>
    <source>
        <strain evidence="3 4">TWF506</strain>
    </source>
</reference>
<evidence type="ECO:0000256" key="2">
    <source>
        <dbReference type="SAM" id="MobiDB-lite"/>
    </source>
</evidence>
<accession>A0AAN8NCJ6</accession>
<feature type="region of interest" description="Disordered" evidence="2">
    <location>
        <begin position="101"/>
        <end position="130"/>
    </location>
</feature>
<dbReference type="EMBL" id="JAVHJM010000005">
    <property type="protein sequence ID" value="KAK6513598.1"/>
    <property type="molecule type" value="Genomic_DNA"/>
</dbReference>
<proteinExistence type="predicted"/>